<gene>
    <name evidence="1" type="ORF">FHR34_001882</name>
</gene>
<name>A0A7W7VUQ8_KITKI</name>
<organism evidence="1 2">
    <name type="scientific">Kitasatospora kifunensis</name>
    <name type="common">Streptomyces kifunensis</name>
    <dbReference type="NCBI Taxonomy" id="58351"/>
    <lineage>
        <taxon>Bacteria</taxon>
        <taxon>Bacillati</taxon>
        <taxon>Actinomycetota</taxon>
        <taxon>Actinomycetes</taxon>
        <taxon>Kitasatosporales</taxon>
        <taxon>Streptomycetaceae</taxon>
        <taxon>Kitasatospora</taxon>
    </lineage>
</organism>
<dbReference type="EMBL" id="JACHJV010000001">
    <property type="protein sequence ID" value="MBB4922889.1"/>
    <property type="molecule type" value="Genomic_DNA"/>
</dbReference>
<protein>
    <submittedName>
        <fullName evidence="1">Uncharacterized protein</fullName>
    </submittedName>
</protein>
<dbReference type="Proteomes" id="UP000540506">
    <property type="component" value="Unassembled WGS sequence"/>
</dbReference>
<comment type="caution">
    <text evidence="1">The sequence shown here is derived from an EMBL/GenBank/DDBJ whole genome shotgun (WGS) entry which is preliminary data.</text>
</comment>
<evidence type="ECO:0000313" key="2">
    <source>
        <dbReference type="Proteomes" id="UP000540506"/>
    </source>
</evidence>
<accession>A0A7W7VUQ8</accession>
<sequence length="357" mass="37656">MPRPAPTVEASPRALTVARLTPLLAARAQALRDGELAQLRLAQLDYRPTSWDAHTVTAELSYRLAGFDDYPAVLHRRLTLTDGAVSGEGAAPGSAAAPWDLGNPTPVRGAHCVVLGPADQGELTLLATLADQAVATVSAVWGNAWAGRLVVQLPTTEAQFTQLLGADPRTYSDIAAVTSAAAGAPLHNPADRVLVNPDGFRELSAFGRHAVITHESTHVATRADTHPWTPLWLSEGVADYTGYLNTGHTARQIAPELTEDVAAGKLPTALPTDADFSAGATGIAQAYELSWLACNLIATDHGQQSLVDVYRAVGAAGPGAGREQQLDRVLGEHLGYGLAEFTKRWIAEVVRQVGPDN</sequence>
<proteinExistence type="predicted"/>
<evidence type="ECO:0000313" key="1">
    <source>
        <dbReference type="EMBL" id="MBB4922889.1"/>
    </source>
</evidence>
<keyword evidence="2" id="KW-1185">Reference proteome</keyword>
<reference evidence="1 2" key="1">
    <citation type="submission" date="2020-08" db="EMBL/GenBank/DDBJ databases">
        <title>Sequencing the genomes of 1000 actinobacteria strains.</title>
        <authorList>
            <person name="Klenk H.-P."/>
        </authorList>
    </citation>
    <scope>NUCLEOTIDE SEQUENCE [LARGE SCALE GENOMIC DNA]</scope>
    <source>
        <strain evidence="1 2">DSM 41654</strain>
    </source>
</reference>
<dbReference type="AlphaFoldDB" id="A0A7W7VUQ8"/>